<dbReference type="KEGG" id="dva:DAD186_02290"/>
<dbReference type="EMBL" id="CP012117">
    <property type="protein sequence ID" value="ANP26788.1"/>
    <property type="molecule type" value="Genomic_DNA"/>
</dbReference>
<dbReference type="AlphaFoldDB" id="A0A1B0ZFR3"/>
<accession>A0A1B0ZFR3</accession>
<proteinExistence type="predicted"/>
<evidence type="ECO:0000313" key="2">
    <source>
        <dbReference type="Proteomes" id="UP000092596"/>
    </source>
</evidence>
<reference evidence="1 2" key="1">
    <citation type="submission" date="2015-06" db="EMBL/GenBank/DDBJ databases">
        <title>Investigation of pathophysiology for high-risk pregnancy and development of treatment modality based on it.</title>
        <authorList>
            <person name="Kim B.-C."/>
            <person name="Lim S."/>
        </authorList>
    </citation>
    <scope>NUCLEOTIDE SEQUENCE [LARGE SCALE GENOMIC DNA]</scope>
    <source>
        <strain evidence="1 2">AD1-86</strain>
    </source>
</reference>
<gene>
    <name evidence="1" type="ORF">DAD186_02290</name>
</gene>
<evidence type="ECO:0000313" key="1">
    <source>
        <dbReference type="EMBL" id="ANP26788.1"/>
    </source>
</evidence>
<protein>
    <submittedName>
        <fullName evidence="1">Uncharacterized protein</fullName>
    </submittedName>
</protein>
<name>A0A1B0ZFR3_9MICO</name>
<dbReference type="PATRIC" id="fig|1630135.4.peg.231"/>
<dbReference type="Proteomes" id="UP000092596">
    <property type="component" value="Chromosome"/>
</dbReference>
<organism evidence="1 2">
    <name type="scientific">Dermabacter vaginalis</name>
    <dbReference type="NCBI Taxonomy" id="1630135"/>
    <lineage>
        <taxon>Bacteria</taxon>
        <taxon>Bacillati</taxon>
        <taxon>Actinomycetota</taxon>
        <taxon>Actinomycetes</taxon>
        <taxon>Micrococcales</taxon>
        <taxon>Dermabacteraceae</taxon>
        <taxon>Dermabacter</taxon>
    </lineage>
</organism>
<dbReference type="STRING" id="1630135.DAD186_02290"/>
<sequence>MPVFRAGALAVPPEPVRKLGAHTFQSRRSDDRRLESRMWHITPLDKIQQCTAQSAEACSQEPPEHHFPTKIAASLYLDELRSESVIDHISGFHIRELRRVRPRSGAPDRFLRSLKDDLDEKFEGSEPGEIKGVNMVTTATSRVLPVSYGIFRNVRSDGSGTWKLVFADRADKHVRHRFSTKDSGEGDPRVTGKIDEAVEAFRDLIYKEYGSATWEFRPESTQEFDRAIAADMAAILSCVYYVEEYLSPLTSGSDRLYIGSASYLFNHLIQSDGSLAGQVPYFSGFDARDISRLFRCSPAVRDRYARIDITVAEEPDAYLRREIGDRAPAWALRNAQGRWLYDEIENGESITHALASPDDAFAKVMEHFERLENAQGFATSGDTVQRSQYRRAATRRAEWARDFMRNADAFALAHDVARAQAAKNAQR</sequence>